<comment type="subcellular location">
    <subcellularLocation>
        <location evidence="1">Secreted</location>
    </subcellularLocation>
</comment>
<dbReference type="PANTHER" id="PTHR22906">
    <property type="entry name" value="PROPERDIN"/>
    <property type="match status" value="1"/>
</dbReference>
<evidence type="ECO:0000256" key="1">
    <source>
        <dbReference type="ARBA" id="ARBA00004613"/>
    </source>
</evidence>
<evidence type="ECO:0000256" key="5">
    <source>
        <dbReference type="ARBA" id="ARBA00023157"/>
    </source>
</evidence>
<feature type="non-terminal residue" evidence="6">
    <location>
        <position position="1"/>
    </location>
</feature>
<keyword evidence="4" id="KW-0677">Repeat</keyword>
<dbReference type="Proteomes" id="UP001159427">
    <property type="component" value="Unassembled WGS sequence"/>
</dbReference>
<evidence type="ECO:0000256" key="4">
    <source>
        <dbReference type="ARBA" id="ARBA00022737"/>
    </source>
</evidence>
<comment type="caution">
    <text evidence="6">The sequence shown here is derived from an EMBL/GenBank/DDBJ whole genome shotgun (WGS) entry which is preliminary data.</text>
</comment>
<dbReference type="InterPro" id="IPR036383">
    <property type="entry name" value="TSP1_rpt_sf"/>
</dbReference>
<protein>
    <submittedName>
        <fullName evidence="6">Uncharacterized protein</fullName>
    </submittedName>
</protein>
<dbReference type="PANTHER" id="PTHR22906:SF43">
    <property type="entry name" value="PROPERDIN"/>
    <property type="match status" value="1"/>
</dbReference>
<dbReference type="EMBL" id="CALNXI010000067">
    <property type="protein sequence ID" value="CAH3017635.1"/>
    <property type="molecule type" value="Genomic_DNA"/>
</dbReference>
<keyword evidence="2" id="KW-0964">Secreted</keyword>
<gene>
    <name evidence="6" type="ORF">PEVE_00038818</name>
</gene>
<keyword evidence="7" id="KW-1185">Reference proteome</keyword>
<dbReference type="Gene3D" id="2.20.100.10">
    <property type="entry name" value="Thrombospondin type-1 (TSP1) repeat"/>
    <property type="match status" value="4"/>
</dbReference>
<organism evidence="6 7">
    <name type="scientific">Porites evermanni</name>
    <dbReference type="NCBI Taxonomy" id="104178"/>
    <lineage>
        <taxon>Eukaryota</taxon>
        <taxon>Metazoa</taxon>
        <taxon>Cnidaria</taxon>
        <taxon>Anthozoa</taxon>
        <taxon>Hexacorallia</taxon>
        <taxon>Scleractinia</taxon>
        <taxon>Fungiina</taxon>
        <taxon>Poritidae</taxon>
        <taxon>Porites</taxon>
    </lineage>
</organism>
<proteinExistence type="predicted"/>
<name>A0ABN8LKS6_9CNID</name>
<reference evidence="6 7" key="1">
    <citation type="submission" date="2022-05" db="EMBL/GenBank/DDBJ databases">
        <authorList>
            <consortium name="Genoscope - CEA"/>
            <person name="William W."/>
        </authorList>
    </citation>
    <scope>NUCLEOTIDE SEQUENCE [LARGE SCALE GENOMIC DNA]</scope>
</reference>
<evidence type="ECO:0000313" key="6">
    <source>
        <dbReference type="EMBL" id="CAH3017635.1"/>
    </source>
</evidence>
<dbReference type="SUPFAM" id="SSF82895">
    <property type="entry name" value="TSP-1 type 1 repeat"/>
    <property type="match status" value="4"/>
</dbReference>
<evidence type="ECO:0000313" key="7">
    <source>
        <dbReference type="Proteomes" id="UP001159427"/>
    </source>
</evidence>
<dbReference type="Pfam" id="PF00090">
    <property type="entry name" value="TSP_1"/>
    <property type="match status" value="6"/>
</dbReference>
<sequence length="499" mass="55080">CSKTCGSNVLRVRKRSCFNSSSQSCTGSTSEVKPCFLPKFSVQNEFDWSPWSECSKTCGSGSYRKREKTCSFSLMENDGKLCIGSNIEKMLCNVPLCPEQAAVRPNNTLIKGVNSSSDSGYSNWSPWSKCSATCSPKAVMSLDGGLTGWTAWSACSKTCNTNAVSTRQRYCTNPPPQGNGKDCVGQRMQARPCASQKCPVDGGMSEWSSWSVCRYCGKSKRKRTRKCNNPPPANGGKPCAGPLVQEMKCPRKHCKCKSRLLRPGLHIRYKNKFKRHDASLEFFLLAIATLGFGPWSSFSRCSHSCGGGVKKRRRRCRKPSHGCHGPRVQRKRCNKHSCPDENFLIRKDPVEMCGYHPCKVAKCLTTPTTMCVSDSECKPVFFNTNGRIIESCKGDAVVLSVPPEQVCHFNPCEKSACFTNEAERCVVSYKCKPIFFGADGERAYCRGILTVPATTICGFDPCFEKACKVDLTAHCVADAQCKPTFITNTERILDECVGK</sequence>
<accession>A0ABN8LKS6</accession>
<evidence type="ECO:0000256" key="3">
    <source>
        <dbReference type="ARBA" id="ARBA00022729"/>
    </source>
</evidence>
<keyword evidence="5" id="KW-1015">Disulfide bond</keyword>
<dbReference type="InterPro" id="IPR052065">
    <property type="entry name" value="Compl_asym_regulator"/>
</dbReference>
<keyword evidence="3" id="KW-0732">Signal</keyword>
<dbReference type="SMART" id="SM00209">
    <property type="entry name" value="TSP1"/>
    <property type="match status" value="5"/>
</dbReference>
<evidence type="ECO:0000256" key="2">
    <source>
        <dbReference type="ARBA" id="ARBA00022525"/>
    </source>
</evidence>
<dbReference type="InterPro" id="IPR000884">
    <property type="entry name" value="TSP1_rpt"/>
</dbReference>
<dbReference type="PROSITE" id="PS50092">
    <property type="entry name" value="TSP1"/>
    <property type="match status" value="5"/>
</dbReference>